<keyword evidence="3" id="KW-1185">Reference proteome</keyword>
<feature type="domain" description="DUF2786" evidence="1">
    <location>
        <begin position="7"/>
        <end position="46"/>
    </location>
</feature>
<dbReference type="RefSeq" id="YP_009035946.1">
    <property type="nucleotide sequence ID" value="NC_024209.1"/>
</dbReference>
<organism evidence="2 3">
    <name type="scientific">Mycobacterium phage Hawkeye</name>
    <dbReference type="NCBI Taxonomy" id="1458711"/>
    <lineage>
        <taxon>Viruses</taxon>
        <taxon>Duplodnaviria</taxon>
        <taxon>Heunggongvirae</taxon>
        <taxon>Uroviricota</taxon>
        <taxon>Caudoviricetes</taxon>
        <taxon>Dclasvirinae</taxon>
        <taxon>Hawkeyevirus</taxon>
        <taxon>Hawkeyevirus hawkeye</taxon>
    </lineage>
</organism>
<dbReference type="Pfam" id="PF10979">
    <property type="entry name" value="DUF2786"/>
    <property type="match status" value="1"/>
</dbReference>
<reference evidence="2 3" key="1">
    <citation type="submission" date="2014-01" db="EMBL/GenBank/DDBJ databases">
        <authorList>
            <person name="Schneider V.M."/>
            <person name="Bowman C.A."/>
            <person name="Russell D.A."/>
            <person name="Pope W.H."/>
            <person name="Jacobs-Sera D."/>
            <person name="Hendrix R.W."/>
            <person name="Hatfull G.F."/>
        </authorList>
    </citation>
    <scope>NUCLEOTIDE SEQUENCE [LARGE SCALE GENOMIC DNA]</scope>
</reference>
<protein>
    <recommendedName>
        <fullName evidence="1">DUF2786 domain-containing protein</fullName>
    </recommendedName>
</protein>
<accession>X2KN77</accession>
<dbReference type="InterPro" id="IPR024498">
    <property type="entry name" value="DUF2786"/>
</dbReference>
<dbReference type="EMBL" id="KJ194582">
    <property type="protein sequence ID" value="AHN84062.1"/>
    <property type="molecule type" value="Genomic_DNA"/>
</dbReference>
<sequence>MAAKESIISRVQKLLNVAMDERAPEAERILAQERADKLMAQHMIDQMDLKQDDPNRSRVTSTMWKFQMHYEFSEAIKSLLSAVVMHTTCRASMQMDYHDRETPFHITIVGTPENIAYAERLWMIVFTELVRNMFPRWDSQKTFDANVYTFVKGGFKWREIHEIAYKHAPDAIPDPYPRDGLRYDWQTARYVSDGGRLKRSYNRELKRLGEEVENHTSRHGAYRVSYVSSFVSTIRNRLFEMRSSSTESVSDKDKYALALRNSQDEADAEFYRLFPQFDPETIRRQREAAYAAENARRATMTQEQIDLEDAQRAREEERARKHYERLREKKYDSAGWAKGSAVAKKVNLNSDTPIQHSKKEIG</sequence>
<dbReference type="KEGG" id="vg:19527231"/>
<proteinExistence type="predicted"/>
<dbReference type="GeneID" id="19527231"/>
<dbReference type="Proteomes" id="UP000019737">
    <property type="component" value="Segment"/>
</dbReference>
<gene>
    <name evidence="2" type="primary">51</name>
    <name evidence="2" type="ORF">PBI_HAWKEYE_51</name>
</gene>
<evidence type="ECO:0000259" key="1">
    <source>
        <dbReference type="Pfam" id="PF10979"/>
    </source>
</evidence>
<name>X2KN77_9CAUD</name>
<dbReference type="OrthoDB" id="30288at10239"/>
<evidence type="ECO:0000313" key="2">
    <source>
        <dbReference type="EMBL" id="AHN84062.1"/>
    </source>
</evidence>
<evidence type="ECO:0000313" key="3">
    <source>
        <dbReference type="Proteomes" id="UP000019737"/>
    </source>
</evidence>